<comment type="subcellular location">
    <subcellularLocation>
        <location evidence="1">Endomembrane system</location>
        <topology evidence="1">Multi-pass membrane protein</topology>
    </subcellularLocation>
</comment>
<reference evidence="6 7" key="1">
    <citation type="submission" date="2019-01" db="EMBL/GenBank/DDBJ databases">
        <authorList>
            <person name="Zhang S."/>
        </authorList>
    </citation>
    <scope>NUCLEOTIDE SEQUENCE [LARGE SCALE GENOMIC DNA]</scope>
    <source>
        <strain evidence="6 7">1626</strain>
    </source>
</reference>
<evidence type="ECO:0000313" key="7">
    <source>
        <dbReference type="Proteomes" id="UP000298681"/>
    </source>
</evidence>
<dbReference type="AlphaFoldDB" id="A0A4Z1R0P6"/>
<dbReference type="PANTHER" id="PTHR12714">
    <property type="entry name" value="PROTEIN-S ISOPRENYLCYSTEINE O-METHYLTRANSFERASE"/>
    <property type="match status" value="1"/>
</dbReference>
<dbReference type="Proteomes" id="UP000298681">
    <property type="component" value="Unassembled WGS sequence"/>
</dbReference>
<evidence type="ECO:0000313" key="6">
    <source>
        <dbReference type="EMBL" id="TKS53204.1"/>
    </source>
</evidence>
<name>A0A4Z1R0P6_9GAMM</name>
<keyword evidence="6" id="KW-0489">Methyltransferase</keyword>
<dbReference type="RefSeq" id="WP_134675323.1">
    <property type="nucleotide sequence ID" value="NZ_SPUH01000002.1"/>
</dbReference>
<dbReference type="PANTHER" id="PTHR12714:SF24">
    <property type="entry name" value="SLR1182 PROTEIN"/>
    <property type="match status" value="1"/>
</dbReference>
<dbReference type="EMBL" id="SPUH01000002">
    <property type="protein sequence ID" value="TKS53204.1"/>
    <property type="molecule type" value="Genomic_DNA"/>
</dbReference>
<dbReference type="InterPro" id="IPR007318">
    <property type="entry name" value="Phopholipid_MeTrfase"/>
</dbReference>
<sequence>MSDGDARAVPGLHAGATRADQDGAHAPWLAAFPAPLTFAGCLLAGALLQRVLALPVYAGPWVATLQTAGGLLAMAALLLSLASLGLFARERTTILPSGAASRLVVHGPYRFSRNPMYVSLVAAYVGLALQMRAPWALPLLALPLLQLQRAMIPFEEARMQSLFGDAYLAYRARVRRWL</sequence>
<feature type="transmembrane region" description="Helical" evidence="5">
    <location>
        <begin position="68"/>
        <end position="88"/>
    </location>
</feature>
<proteinExistence type="predicted"/>
<keyword evidence="6" id="KW-0808">Transferase</keyword>
<dbReference type="GO" id="GO:0032259">
    <property type="term" value="P:methylation"/>
    <property type="evidence" value="ECO:0007669"/>
    <property type="project" value="UniProtKB-KW"/>
</dbReference>
<evidence type="ECO:0000256" key="5">
    <source>
        <dbReference type="SAM" id="Phobius"/>
    </source>
</evidence>
<gene>
    <name evidence="6" type="ORF">E4582_13570</name>
</gene>
<comment type="caution">
    <text evidence="6">The sequence shown here is derived from an EMBL/GenBank/DDBJ whole genome shotgun (WGS) entry which is preliminary data.</text>
</comment>
<evidence type="ECO:0000256" key="3">
    <source>
        <dbReference type="ARBA" id="ARBA00022989"/>
    </source>
</evidence>
<keyword evidence="7" id="KW-1185">Reference proteome</keyword>
<evidence type="ECO:0000256" key="1">
    <source>
        <dbReference type="ARBA" id="ARBA00004127"/>
    </source>
</evidence>
<keyword evidence="3 5" id="KW-1133">Transmembrane helix</keyword>
<keyword evidence="2 5" id="KW-0812">Transmembrane</keyword>
<evidence type="ECO:0000256" key="2">
    <source>
        <dbReference type="ARBA" id="ARBA00022692"/>
    </source>
</evidence>
<evidence type="ECO:0000256" key="4">
    <source>
        <dbReference type="ARBA" id="ARBA00023136"/>
    </source>
</evidence>
<organism evidence="6 7">
    <name type="scientific">Luteimonas yindakuii</name>
    <dbReference type="NCBI Taxonomy" id="2565782"/>
    <lineage>
        <taxon>Bacteria</taxon>
        <taxon>Pseudomonadati</taxon>
        <taxon>Pseudomonadota</taxon>
        <taxon>Gammaproteobacteria</taxon>
        <taxon>Lysobacterales</taxon>
        <taxon>Lysobacteraceae</taxon>
        <taxon>Luteimonas</taxon>
    </lineage>
</organism>
<protein>
    <submittedName>
        <fullName evidence="6">Isoprenylcysteine carboxylmethyltransferase family protein</fullName>
    </submittedName>
</protein>
<dbReference type="GO" id="GO:0012505">
    <property type="term" value="C:endomembrane system"/>
    <property type="evidence" value="ECO:0007669"/>
    <property type="project" value="UniProtKB-SubCell"/>
</dbReference>
<accession>A0A4Z1R0P6</accession>
<dbReference type="Pfam" id="PF04191">
    <property type="entry name" value="PEMT"/>
    <property type="match status" value="1"/>
</dbReference>
<dbReference type="GO" id="GO:0008168">
    <property type="term" value="F:methyltransferase activity"/>
    <property type="evidence" value="ECO:0007669"/>
    <property type="project" value="UniProtKB-KW"/>
</dbReference>
<dbReference type="Gene3D" id="1.20.120.1630">
    <property type="match status" value="1"/>
</dbReference>
<keyword evidence="4 5" id="KW-0472">Membrane</keyword>
<feature type="transmembrane region" description="Helical" evidence="5">
    <location>
        <begin position="28"/>
        <end position="48"/>
    </location>
</feature>